<dbReference type="EMBL" id="JABFNT010000142">
    <property type="protein sequence ID" value="NOJ82716.1"/>
    <property type="molecule type" value="Genomic_DNA"/>
</dbReference>
<dbReference type="RefSeq" id="WP_171444572.1">
    <property type="nucleotide sequence ID" value="NZ_JABFNS010000134.1"/>
</dbReference>
<reference evidence="1 2" key="1">
    <citation type="submission" date="2020-05" db="EMBL/GenBank/DDBJ databases">
        <authorList>
            <person name="Whitworth D."/>
        </authorList>
    </citation>
    <scope>NUCLEOTIDE SEQUENCE [LARGE SCALE GENOMIC DNA]</scope>
    <source>
        <strain evidence="1 2">AM005</strain>
    </source>
</reference>
<organism evidence="1 2">
    <name type="scientific">Myxococcus xanthus</name>
    <dbReference type="NCBI Taxonomy" id="34"/>
    <lineage>
        <taxon>Bacteria</taxon>
        <taxon>Pseudomonadati</taxon>
        <taxon>Myxococcota</taxon>
        <taxon>Myxococcia</taxon>
        <taxon>Myxococcales</taxon>
        <taxon>Cystobacterineae</taxon>
        <taxon>Myxococcaceae</taxon>
        <taxon>Myxococcus</taxon>
    </lineage>
</organism>
<dbReference type="AlphaFoldDB" id="A0A7Y4IP68"/>
<name>A0A7Y4IP68_MYXXA</name>
<gene>
    <name evidence="1" type="ORF">HNV28_31110</name>
</gene>
<comment type="caution">
    <text evidence="1">The sequence shown here is derived from an EMBL/GenBank/DDBJ whole genome shotgun (WGS) entry which is preliminary data.</text>
</comment>
<evidence type="ECO:0000313" key="2">
    <source>
        <dbReference type="Proteomes" id="UP000533080"/>
    </source>
</evidence>
<accession>A0A7Y4IP68</accession>
<sequence>MPRTVLPLIGALALAAAFVFWLLLPEPSPVPPSAPLVAAVPEPRHVPAPATVPTPRPGLAQGATVLVNTPLAPASGPVPAALARPGSPLDAVRQRVMAANPDLAQFRHLQRKVLRKGDEQASLQSLFKDREVIDAAKADLLATGERTFSEDAQFRRLYQVEFLGSALEWKDNPERPALLNDIEELLRADNLNPDMELELRRSLSGDKVELFMILLHNDRARAESMLQSLHGSRLGALLEHARTRYDALWALAAKQP</sequence>
<proteinExistence type="predicted"/>
<evidence type="ECO:0000313" key="1">
    <source>
        <dbReference type="EMBL" id="NOJ82716.1"/>
    </source>
</evidence>
<dbReference type="Proteomes" id="UP000533080">
    <property type="component" value="Unassembled WGS sequence"/>
</dbReference>
<protein>
    <submittedName>
        <fullName evidence="1">Uncharacterized protein</fullName>
    </submittedName>
</protein>